<keyword evidence="7 10" id="KW-0067">ATP-binding</keyword>
<comment type="function">
    <text evidence="1 10">Catalyzes the reversible adenylation of nicotinate mononucleotide (NaMN) to nicotinic acid adenine dinucleotide (NaAD).</text>
</comment>
<dbReference type="Proteomes" id="UP001332192">
    <property type="component" value="Chromosome"/>
</dbReference>
<dbReference type="PANTHER" id="PTHR39321:SF3">
    <property type="entry name" value="PHOSPHOPANTETHEINE ADENYLYLTRANSFERASE"/>
    <property type="match status" value="1"/>
</dbReference>
<dbReference type="CDD" id="cd02165">
    <property type="entry name" value="NMNAT"/>
    <property type="match status" value="1"/>
</dbReference>
<gene>
    <name evidence="10 12" type="primary">nadD</name>
    <name evidence="12" type="ORF">U7230_04280</name>
</gene>
<accession>A0ABZ1C0F3</accession>
<dbReference type="HAMAP" id="MF_00244">
    <property type="entry name" value="NaMN_adenylyltr"/>
    <property type="match status" value="1"/>
</dbReference>
<evidence type="ECO:0000259" key="11">
    <source>
        <dbReference type="Pfam" id="PF01467"/>
    </source>
</evidence>
<evidence type="ECO:0000256" key="3">
    <source>
        <dbReference type="ARBA" id="ARBA00022642"/>
    </source>
</evidence>
<evidence type="ECO:0000256" key="4">
    <source>
        <dbReference type="ARBA" id="ARBA00022679"/>
    </source>
</evidence>
<protein>
    <recommendedName>
        <fullName evidence="10">Probable nicotinate-nucleotide adenylyltransferase</fullName>
        <ecNumber evidence="10">2.7.7.18</ecNumber>
    </recommendedName>
    <alternativeName>
        <fullName evidence="10">Deamido-NAD(+) diphosphorylase</fullName>
    </alternativeName>
    <alternativeName>
        <fullName evidence="10">Deamido-NAD(+) pyrophosphorylase</fullName>
    </alternativeName>
    <alternativeName>
        <fullName evidence="10">Nicotinate mononucleotide adenylyltransferase</fullName>
        <shortName evidence="10">NaMN adenylyltransferase</shortName>
    </alternativeName>
</protein>
<dbReference type="InterPro" id="IPR005248">
    <property type="entry name" value="NadD/NMNAT"/>
</dbReference>
<evidence type="ECO:0000256" key="10">
    <source>
        <dbReference type="HAMAP-Rule" id="MF_00244"/>
    </source>
</evidence>
<keyword evidence="6 10" id="KW-0547">Nucleotide-binding</keyword>
<comment type="pathway">
    <text evidence="2 10">Cofactor biosynthesis; NAD(+) biosynthesis; deamido-NAD(+) from nicotinate D-ribonucleotide: step 1/1.</text>
</comment>
<evidence type="ECO:0000256" key="8">
    <source>
        <dbReference type="ARBA" id="ARBA00023027"/>
    </source>
</evidence>
<evidence type="ECO:0000313" key="13">
    <source>
        <dbReference type="Proteomes" id="UP001332192"/>
    </source>
</evidence>
<dbReference type="EC" id="2.7.7.18" evidence="10"/>
<evidence type="ECO:0000256" key="1">
    <source>
        <dbReference type="ARBA" id="ARBA00002324"/>
    </source>
</evidence>
<dbReference type="GO" id="GO:0004515">
    <property type="term" value="F:nicotinate-nucleotide adenylyltransferase activity"/>
    <property type="evidence" value="ECO:0007669"/>
    <property type="project" value="UniProtKB-EC"/>
</dbReference>
<dbReference type="NCBIfam" id="TIGR00482">
    <property type="entry name" value="nicotinate (nicotinamide) nucleotide adenylyltransferase"/>
    <property type="match status" value="1"/>
</dbReference>
<dbReference type="PANTHER" id="PTHR39321">
    <property type="entry name" value="NICOTINATE-NUCLEOTIDE ADENYLYLTRANSFERASE-RELATED"/>
    <property type="match status" value="1"/>
</dbReference>
<reference evidence="12 13" key="1">
    <citation type="journal article" date="2024" name="Front. Microbiol.">
        <title>Novel thermophilic genera Geochorda gen. nov. and Carboxydochorda gen. nov. from the deep terrestrial subsurface reveal the ecophysiological diversity in the class Limnochordia.</title>
        <authorList>
            <person name="Karnachuk O.V."/>
            <person name="Lukina A.P."/>
            <person name="Avakyan M.R."/>
            <person name="Kadnikov V.V."/>
            <person name="Begmatov S."/>
            <person name="Beletsky A.V."/>
            <person name="Vlasova K.G."/>
            <person name="Novikov A.A."/>
            <person name="Shcherbakova V.A."/>
            <person name="Mardanov A.V."/>
            <person name="Ravin N.V."/>
        </authorList>
    </citation>
    <scope>NUCLEOTIDE SEQUENCE [LARGE SCALE GENOMIC DNA]</scope>
    <source>
        <strain evidence="12 13">L945</strain>
    </source>
</reference>
<dbReference type="Gene3D" id="3.40.50.620">
    <property type="entry name" value="HUPs"/>
    <property type="match status" value="1"/>
</dbReference>
<evidence type="ECO:0000256" key="7">
    <source>
        <dbReference type="ARBA" id="ARBA00022840"/>
    </source>
</evidence>
<evidence type="ECO:0000256" key="6">
    <source>
        <dbReference type="ARBA" id="ARBA00022741"/>
    </source>
</evidence>
<evidence type="ECO:0000256" key="9">
    <source>
        <dbReference type="ARBA" id="ARBA00048721"/>
    </source>
</evidence>
<dbReference type="InterPro" id="IPR004821">
    <property type="entry name" value="Cyt_trans-like"/>
</dbReference>
<keyword evidence="4 10" id="KW-0808">Transferase</keyword>
<dbReference type="NCBIfam" id="NF000840">
    <property type="entry name" value="PRK00071.1-3"/>
    <property type="match status" value="1"/>
</dbReference>
<comment type="catalytic activity">
    <reaction evidence="9 10">
        <text>nicotinate beta-D-ribonucleotide + ATP + H(+) = deamido-NAD(+) + diphosphate</text>
        <dbReference type="Rhea" id="RHEA:22860"/>
        <dbReference type="ChEBI" id="CHEBI:15378"/>
        <dbReference type="ChEBI" id="CHEBI:30616"/>
        <dbReference type="ChEBI" id="CHEBI:33019"/>
        <dbReference type="ChEBI" id="CHEBI:57502"/>
        <dbReference type="ChEBI" id="CHEBI:58437"/>
        <dbReference type="EC" id="2.7.7.18"/>
    </reaction>
</comment>
<keyword evidence="13" id="KW-1185">Reference proteome</keyword>
<dbReference type="EMBL" id="CP141615">
    <property type="protein sequence ID" value="WRP18231.1"/>
    <property type="molecule type" value="Genomic_DNA"/>
</dbReference>
<dbReference type="SUPFAM" id="SSF52374">
    <property type="entry name" value="Nucleotidylyl transferase"/>
    <property type="match status" value="1"/>
</dbReference>
<evidence type="ECO:0000313" key="12">
    <source>
        <dbReference type="EMBL" id="WRP18231.1"/>
    </source>
</evidence>
<comment type="similarity">
    <text evidence="10">Belongs to the NadD family.</text>
</comment>
<dbReference type="NCBIfam" id="TIGR00125">
    <property type="entry name" value="cyt_tran_rel"/>
    <property type="match status" value="1"/>
</dbReference>
<keyword evidence="8 10" id="KW-0520">NAD</keyword>
<keyword evidence="3 10" id="KW-0662">Pyridine nucleotide biosynthesis</keyword>
<proteinExistence type="inferred from homology"/>
<dbReference type="InterPro" id="IPR014729">
    <property type="entry name" value="Rossmann-like_a/b/a_fold"/>
</dbReference>
<evidence type="ECO:0000256" key="5">
    <source>
        <dbReference type="ARBA" id="ARBA00022695"/>
    </source>
</evidence>
<evidence type="ECO:0000256" key="2">
    <source>
        <dbReference type="ARBA" id="ARBA00005019"/>
    </source>
</evidence>
<organism evidence="12 13">
    <name type="scientific">Carboxydichorda subterranea</name>
    <dbReference type="NCBI Taxonomy" id="3109565"/>
    <lineage>
        <taxon>Bacteria</taxon>
        <taxon>Bacillati</taxon>
        <taxon>Bacillota</taxon>
        <taxon>Limnochordia</taxon>
        <taxon>Limnochordales</taxon>
        <taxon>Geochordaceae</taxon>
        <taxon>Carboxydichorda</taxon>
    </lineage>
</organism>
<name>A0ABZ1C0F3_9FIRM</name>
<sequence length="224" mass="25352">MSIRIGLMGGTFDPIHYGHLVTAEGARVEFGLERVWFVPSGWPPHKSAMDVTPAEHRYLMTVLATLSNPYFEVSRLDIDRPGPSYTVDTVEQARHGLPPDAELYFITGADAILEILTWKQPERLLERCHLIAATRPGYDLERLESTLGELFRRFRHRIAVVQVPGLSISSSDIRQRVRRGQPIRYLVPEPVVDYIYKHRLYQAPTGREVVAGGHRMAQIPGGTE</sequence>
<feature type="domain" description="Cytidyltransferase-like" evidence="11">
    <location>
        <begin position="7"/>
        <end position="176"/>
    </location>
</feature>
<keyword evidence="5 10" id="KW-0548">Nucleotidyltransferase</keyword>
<dbReference type="Pfam" id="PF01467">
    <property type="entry name" value="CTP_transf_like"/>
    <property type="match status" value="1"/>
</dbReference>